<feature type="domain" description="Helix-turn-helix" evidence="2">
    <location>
        <begin position="22"/>
        <end position="71"/>
    </location>
</feature>
<dbReference type="NCBIfam" id="TIGR01764">
    <property type="entry name" value="excise"/>
    <property type="match status" value="1"/>
</dbReference>
<comment type="caution">
    <text evidence="3">The sequence shown here is derived from an EMBL/GenBank/DDBJ whole genome shotgun (WGS) entry which is preliminary data.</text>
</comment>
<dbReference type="AlphaFoldDB" id="A0A5C5ZHF9"/>
<organism evidence="3 4">
    <name type="scientific">Pseudobythopirellula maris</name>
    <dbReference type="NCBI Taxonomy" id="2527991"/>
    <lineage>
        <taxon>Bacteria</taxon>
        <taxon>Pseudomonadati</taxon>
        <taxon>Planctomycetota</taxon>
        <taxon>Planctomycetia</taxon>
        <taxon>Pirellulales</taxon>
        <taxon>Lacipirellulaceae</taxon>
        <taxon>Pseudobythopirellula</taxon>
    </lineage>
</organism>
<dbReference type="OrthoDB" id="289890at2"/>
<dbReference type="SUPFAM" id="SSF46955">
    <property type="entry name" value="Putative DNA-binding domain"/>
    <property type="match status" value="1"/>
</dbReference>
<feature type="compositionally biased region" description="Polar residues" evidence="1">
    <location>
        <begin position="1"/>
        <end position="13"/>
    </location>
</feature>
<dbReference type="GO" id="GO:0003677">
    <property type="term" value="F:DNA binding"/>
    <property type="evidence" value="ECO:0007669"/>
    <property type="project" value="InterPro"/>
</dbReference>
<keyword evidence="4" id="KW-1185">Reference proteome</keyword>
<dbReference type="Proteomes" id="UP000315440">
    <property type="component" value="Unassembled WGS sequence"/>
</dbReference>
<dbReference type="Pfam" id="PF12728">
    <property type="entry name" value="HTH_17"/>
    <property type="match status" value="1"/>
</dbReference>
<dbReference type="RefSeq" id="WP_146402484.1">
    <property type="nucleotide sequence ID" value="NZ_SJPQ01000004.1"/>
</dbReference>
<evidence type="ECO:0000259" key="2">
    <source>
        <dbReference type="Pfam" id="PF12728"/>
    </source>
</evidence>
<dbReference type="InterPro" id="IPR041657">
    <property type="entry name" value="HTH_17"/>
</dbReference>
<name>A0A5C5ZHF9_9BACT</name>
<accession>A0A5C5ZHF9</accession>
<dbReference type="InterPro" id="IPR010093">
    <property type="entry name" value="SinI_DNA-bd"/>
</dbReference>
<evidence type="ECO:0000313" key="4">
    <source>
        <dbReference type="Proteomes" id="UP000315440"/>
    </source>
</evidence>
<gene>
    <name evidence="3" type="ORF">Mal64_34150</name>
</gene>
<proteinExistence type="predicted"/>
<feature type="region of interest" description="Disordered" evidence="1">
    <location>
        <begin position="1"/>
        <end position="20"/>
    </location>
</feature>
<evidence type="ECO:0000313" key="3">
    <source>
        <dbReference type="EMBL" id="TWT86588.1"/>
    </source>
</evidence>
<protein>
    <submittedName>
        <fullName evidence="3">Helix-turn-helix domain protein</fullName>
    </submittedName>
</protein>
<dbReference type="InterPro" id="IPR009061">
    <property type="entry name" value="DNA-bd_dom_put_sf"/>
</dbReference>
<evidence type="ECO:0000256" key="1">
    <source>
        <dbReference type="SAM" id="MobiDB-lite"/>
    </source>
</evidence>
<dbReference type="EMBL" id="SJPQ01000004">
    <property type="protein sequence ID" value="TWT86588.1"/>
    <property type="molecule type" value="Genomic_DNA"/>
</dbReference>
<reference evidence="3 4" key="1">
    <citation type="submission" date="2019-02" db="EMBL/GenBank/DDBJ databases">
        <title>Deep-cultivation of Planctomycetes and their phenomic and genomic characterization uncovers novel biology.</title>
        <authorList>
            <person name="Wiegand S."/>
            <person name="Jogler M."/>
            <person name="Boedeker C."/>
            <person name="Pinto D."/>
            <person name="Vollmers J."/>
            <person name="Rivas-Marin E."/>
            <person name="Kohn T."/>
            <person name="Peeters S.H."/>
            <person name="Heuer A."/>
            <person name="Rast P."/>
            <person name="Oberbeckmann S."/>
            <person name="Bunk B."/>
            <person name="Jeske O."/>
            <person name="Meyerdierks A."/>
            <person name="Storesund J.E."/>
            <person name="Kallscheuer N."/>
            <person name="Luecker S."/>
            <person name="Lage O.M."/>
            <person name="Pohl T."/>
            <person name="Merkel B.J."/>
            <person name="Hornburger P."/>
            <person name="Mueller R.-W."/>
            <person name="Bruemmer F."/>
            <person name="Labrenz M."/>
            <person name="Spormann A.M."/>
            <person name="Op Den Camp H."/>
            <person name="Overmann J."/>
            <person name="Amann R."/>
            <person name="Jetten M.S.M."/>
            <person name="Mascher T."/>
            <person name="Medema M.H."/>
            <person name="Devos D.P."/>
            <person name="Kaster A.-K."/>
            <person name="Ovreas L."/>
            <person name="Rohde M."/>
            <person name="Galperin M.Y."/>
            <person name="Jogler C."/>
        </authorList>
    </citation>
    <scope>NUCLEOTIDE SEQUENCE [LARGE SCALE GENOMIC DNA]</scope>
    <source>
        <strain evidence="3 4">Mal64</strain>
    </source>
</reference>
<sequence length="77" mass="7977">MSHDTISAANSVGSPHPTTPLLLTADQAAKALSISPRKLWSLTAGGEIPHVRIGRSVRYPADGLQAFVAAKTEGGEV</sequence>